<protein>
    <recommendedName>
        <fullName evidence="2">Sugar phosphate isomerase/epimerase</fullName>
    </recommendedName>
</protein>
<proteinExistence type="predicted"/>
<gene>
    <name evidence="1" type="ORF">SSLFYP27_02584</name>
</gene>
<dbReference type="InterPro" id="IPR036237">
    <property type="entry name" value="Xyl_isomerase-like_sf"/>
</dbReference>
<reference evidence="1" key="1">
    <citation type="submission" date="2019-11" db="EMBL/GenBank/DDBJ databases">
        <authorList>
            <person name="Feng L."/>
        </authorList>
    </citation>
    <scope>NUCLEOTIDE SEQUENCE</scope>
    <source>
        <strain evidence="1">SsimulansLFYP27</strain>
    </source>
</reference>
<dbReference type="EMBL" id="CACRUO010000065">
    <property type="protein sequence ID" value="VYU53939.1"/>
    <property type="molecule type" value="Genomic_DNA"/>
</dbReference>
<dbReference type="SUPFAM" id="SSF51658">
    <property type="entry name" value="Xylose isomerase-like"/>
    <property type="match status" value="1"/>
</dbReference>
<dbReference type="Gene3D" id="3.20.20.150">
    <property type="entry name" value="Divalent-metal-dependent TIM barrel enzymes"/>
    <property type="match status" value="1"/>
</dbReference>
<accession>A0A6N3FQC5</accession>
<dbReference type="AlphaFoldDB" id="A0A6N3FQC5"/>
<name>A0A6N3FQC5_STASI</name>
<organism evidence="1">
    <name type="scientific">Staphylococcus simulans</name>
    <dbReference type="NCBI Taxonomy" id="1286"/>
    <lineage>
        <taxon>Bacteria</taxon>
        <taxon>Bacillati</taxon>
        <taxon>Bacillota</taxon>
        <taxon>Bacilli</taxon>
        <taxon>Bacillales</taxon>
        <taxon>Staphylococcaceae</taxon>
        <taxon>Staphylococcus</taxon>
    </lineage>
</organism>
<evidence type="ECO:0000313" key="1">
    <source>
        <dbReference type="EMBL" id="VYU53939.1"/>
    </source>
</evidence>
<sequence>MNNNLVFNTLVFQAKINSGLKQVELFDDILSLGFNKIEPRREYFVDIDKEIPEMRKAAESKNITLFYSVPDYIFLDDGELNPKIFEYFEEAKRLNVVNVKMSIGNYRHFSQLKQLNFINDQPFNFTVENDQTQQSGTINKINQFLQDAKKAKLNIGYTFDLGNFRYVQESEVDAADILGSYVTYIHLKNLAEQNGNFIVTSLDKGIIDWKSVFEKLPTGLPIGLEYPSSDVNEVLRDKQSIEVLENERK</sequence>
<evidence type="ECO:0008006" key="2">
    <source>
        <dbReference type="Google" id="ProtNLM"/>
    </source>
</evidence>
<dbReference type="RefSeq" id="WP_002480238.1">
    <property type="nucleotide sequence ID" value="NZ_CACRUO010000065.1"/>
</dbReference>